<dbReference type="EMBL" id="CAJOBJ010118501">
    <property type="protein sequence ID" value="CAF4664903.1"/>
    <property type="molecule type" value="Genomic_DNA"/>
</dbReference>
<dbReference type="EMBL" id="CAJOBJ010203584">
    <property type="protein sequence ID" value="CAF4990305.1"/>
    <property type="molecule type" value="Genomic_DNA"/>
</dbReference>
<gene>
    <name evidence="1" type="ORF">GIL414_LOCUS41643</name>
    <name evidence="2" type="ORF">GIL414_LOCUS56582</name>
</gene>
<name>A0A8S3DB44_9BILA</name>
<dbReference type="AlphaFoldDB" id="A0A8S3DB44"/>
<proteinExistence type="predicted"/>
<evidence type="ECO:0000313" key="1">
    <source>
        <dbReference type="EMBL" id="CAF4664903.1"/>
    </source>
</evidence>
<comment type="caution">
    <text evidence="2">The sequence shown here is derived from an EMBL/GenBank/DDBJ whole genome shotgun (WGS) entry which is preliminary data.</text>
</comment>
<protein>
    <submittedName>
        <fullName evidence="2">Uncharacterized protein</fullName>
    </submittedName>
</protein>
<evidence type="ECO:0000313" key="2">
    <source>
        <dbReference type="EMBL" id="CAF4990305.1"/>
    </source>
</evidence>
<dbReference type="Proteomes" id="UP000681720">
    <property type="component" value="Unassembled WGS sequence"/>
</dbReference>
<sequence>MEDGNEILAEYTKKILSDDAHGNLQLMHIMTIIVRHQTIYFHVRYTLANLMIQSAQKIAGQATNP</sequence>
<accession>A0A8S3DB44</accession>
<dbReference type="Pfam" id="PF20206">
    <property type="entry name" value="Tra1_ring"/>
    <property type="match status" value="1"/>
</dbReference>
<feature type="non-terminal residue" evidence="2">
    <location>
        <position position="65"/>
    </location>
</feature>
<reference evidence="2" key="1">
    <citation type="submission" date="2021-02" db="EMBL/GenBank/DDBJ databases">
        <authorList>
            <person name="Nowell W R."/>
        </authorList>
    </citation>
    <scope>NUCLEOTIDE SEQUENCE</scope>
</reference>
<dbReference type="InterPro" id="IPR046805">
    <property type="entry name" value="Tra1_ring"/>
</dbReference>
<organism evidence="2 3">
    <name type="scientific">Rotaria magnacalcarata</name>
    <dbReference type="NCBI Taxonomy" id="392030"/>
    <lineage>
        <taxon>Eukaryota</taxon>
        <taxon>Metazoa</taxon>
        <taxon>Spiralia</taxon>
        <taxon>Gnathifera</taxon>
        <taxon>Rotifera</taxon>
        <taxon>Eurotatoria</taxon>
        <taxon>Bdelloidea</taxon>
        <taxon>Philodinida</taxon>
        <taxon>Philodinidae</taxon>
        <taxon>Rotaria</taxon>
    </lineage>
</organism>
<evidence type="ECO:0000313" key="3">
    <source>
        <dbReference type="Proteomes" id="UP000681720"/>
    </source>
</evidence>